<feature type="compositionally biased region" description="Acidic residues" evidence="1">
    <location>
        <begin position="304"/>
        <end position="315"/>
    </location>
</feature>
<dbReference type="Proteomes" id="UP000717696">
    <property type="component" value="Unassembled WGS sequence"/>
</dbReference>
<dbReference type="EMBL" id="JAGMUU010000019">
    <property type="protein sequence ID" value="KAH7131617.1"/>
    <property type="molecule type" value="Genomic_DNA"/>
</dbReference>
<sequence length="315" mass="34780">MSRKALDLTYAELMRGHPFGTALYLPVPWSQFHPGTIGYFDSTGAWNPIGDISAPSTLPSTLTSIDTSDLSQAPSQQQIWGPKLGNETRGRSVDLSVGIGAIPLLAATRGAAPFDISACFRFQSANDKGAVLLTSGPVVHERYYHREPFLQWMRQNARNLATAYPEVKSHGVWIVTSTWAAKDASVNCWTCSTKEVDVGFSTTALEFGEVAPKGSWLHAGSAEGWITARSDENNQGNVIFFHGIRFTWVSVRGLKQEKNPRKFRGHTPPGLETLVTLEDASETAPGNIFEIQYEDCFERQEQEPREEDADEGAWE</sequence>
<accession>A0A9P9E6E1</accession>
<organism evidence="2 3">
    <name type="scientific">Dactylonectria estremocensis</name>
    <dbReference type="NCBI Taxonomy" id="1079267"/>
    <lineage>
        <taxon>Eukaryota</taxon>
        <taxon>Fungi</taxon>
        <taxon>Dikarya</taxon>
        <taxon>Ascomycota</taxon>
        <taxon>Pezizomycotina</taxon>
        <taxon>Sordariomycetes</taxon>
        <taxon>Hypocreomycetidae</taxon>
        <taxon>Hypocreales</taxon>
        <taxon>Nectriaceae</taxon>
        <taxon>Dactylonectria</taxon>
    </lineage>
</organism>
<comment type="caution">
    <text evidence="2">The sequence shown here is derived from an EMBL/GenBank/DDBJ whole genome shotgun (WGS) entry which is preliminary data.</text>
</comment>
<name>A0A9P9E6E1_9HYPO</name>
<evidence type="ECO:0000313" key="2">
    <source>
        <dbReference type="EMBL" id="KAH7131617.1"/>
    </source>
</evidence>
<feature type="region of interest" description="Disordered" evidence="1">
    <location>
        <begin position="295"/>
        <end position="315"/>
    </location>
</feature>
<evidence type="ECO:0000256" key="1">
    <source>
        <dbReference type="SAM" id="MobiDB-lite"/>
    </source>
</evidence>
<reference evidence="2" key="1">
    <citation type="journal article" date="2021" name="Nat. Commun.">
        <title>Genetic determinants of endophytism in the Arabidopsis root mycobiome.</title>
        <authorList>
            <person name="Mesny F."/>
            <person name="Miyauchi S."/>
            <person name="Thiergart T."/>
            <person name="Pickel B."/>
            <person name="Atanasova L."/>
            <person name="Karlsson M."/>
            <person name="Huettel B."/>
            <person name="Barry K.W."/>
            <person name="Haridas S."/>
            <person name="Chen C."/>
            <person name="Bauer D."/>
            <person name="Andreopoulos W."/>
            <person name="Pangilinan J."/>
            <person name="LaButti K."/>
            <person name="Riley R."/>
            <person name="Lipzen A."/>
            <person name="Clum A."/>
            <person name="Drula E."/>
            <person name="Henrissat B."/>
            <person name="Kohler A."/>
            <person name="Grigoriev I.V."/>
            <person name="Martin F.M."/>
            <person name="Hacquard S."/>
        </authorList>
    </citation>
    <scope>NUCLEOTIDE SEQUENCE</scope>
    <source>
        <strain evidence="2">MPI-CAGE-AT-0021</strain>
    </source>
</reference>
<gene>
    <name evidence="2" type="ORF">B0J13DRAFT_107361</name>
</gene>
<keyword evidence="3" id="KW-1185">Reference proteome</keyword>
<proteinExistence type="predicted"/>
<protein>
    <submittedName>
        <fullName evidence="2">Uncharacterized protein</fullName>
    </submittedName>
</protein>
<evidence type="ECO:0000313" key="3">
    <source>
        <dbReference type="Proteomes" id="UP000717696"/>
    </source>
</evidence>
<dbReference type="AlphaFoldDB" id="A0A9P9E6E1"/>
<dbReference type="OrthoDB" id="2883672at2759"/>